<proteinExistence type="predicted"/>
<feature type="chain" id="PRO_5040985378" evidence="1">
    <location>
        <begin position="26"/>
        <end position="351"/>
    </location>
</feature>
<comment type="caution">
    <text evidence="2">The sequence shown here is derived from an EMBL/GenBank/DDBJ whole genome shotgun (WGS) entry which is preliminary data.</text>
</comment>
<dbReference type="AlphaFoldDB" id="A0A9X1FVB0"/>
<evidence type="ECO:0000256" key="1">
    <source>
        <dbReference type="SAM" id="SignalP"/>
    </source>
</evidence>
<dbReference type="PIRSF" id="PIRSF031982">
    <property type="entry name" value="UCP031982_abhydr"/>
    <property type="match status" value="1"/>
</dbReference>
<dbReference type="PANTHER" id="PTHR33428:SF14">
    <property type="entry name" value="CARBOXYLESTERASE TYPE B DOMAIN-CONTAINING PROTEIN"/>
    <property type="match status" value="1"/>
</dbReference>
<feature type="signal peptide" evidence="1">
    <location>
        <begin position="1"/>
        <end position="25"/>
    </location>
</feature>
<accession>A0A9X1FVB0</accession>
<dbReference type="PANTHER" id="PTHR33428">
    <property type="entry name" value="CHLOROPHYLLASE-2, CHLOROPLASTIC"/>
    <property type="match status" value="1"/>
</dbReference>
<keyword evidence="3" id="KW-1185">Reference proteome</keyword>
<evidence type="ECO:0000313" key="3">
    <source>
        <dbReference type="Proteomes" id="UP001138661"/>
    </source>
</evidence>
<dbReference type="Proteomes" id="UP001138661">
    <property type="component" value="Unassembled WGS sequence"/>
</dbReference>
<reference evidence="2" key="1">
    <citation type="submission" date="2021-07" db="EMBL/GenBank/DDBJ databases">
        <title>Roseobacter insulae sp. nov., isolated from a tidal flat.</title>
        <authorList>
            <person name="Park S."/>
            <person name="Yoon J.-H."/>
        </authorList>
    </citation>
    <scope>NUCLEOTIDE SEQUENCE</scope>
    <source>
        <strain evidence="2">YSTF-M11</strain>
    </source>
</reference>
<gene>
    <name evidence="2" type="ORF">KX928_09565</name>
</gene>
<protein>
    <submittedName>
        <fullName evidence="2">Uncharacterized protein</fullName>
    </submittedName>
</protein>
<dbReference type="EMBL" id="JAHXDN010000002">
    <property type="protein sequence ID" value="MBW4708034.1"/>
    <property type="molecule type" value="Genomic_DNA"/>
</dbReference>
<sequence>MNTNLRQLCLGAAIVFGLTAASTDAAEYAPAVAEFKAEHPGGERALAGHVWYPSHAQGAPGLLRGSAVWRDITGHLDARIAPGVFPLVLISHGMYGNTVNQAWLAKRLAAEGIISVLPNHPGTTSFDRDAFEARRLWLRATDLSVSLDQVLTDPRFADHIDGTRIAAAGHSLGGYTVMAASGARHDAEGFADYCAIVPMRADCEALDTWQVGTDPADLDMLQSDRSDPRIRTTIAMDIGGTQTFDPESLAEIDMPILVLGSGRQDMLMQDVESRALAAALPRDRVTHIELSTVGHFDFMGQCVEGGYEILARELPGDEMVCIKGMQHRAAQHDRIFDLVMDHFRDTGIVSQ</sequence>
<name>A0A9X1FVB0_9RHOB</name>
<organism evidence="2 3">
    <name type="scientific">Roseobacter insulae</name>
    <dbReference type="NCBI Taxonomy" id="2859783"/>
    <lineage>
        <taxon>Bacteria</taxon>
        <taxon>Pseudomonadati</taxon>
        <taxon>Pseudomonadota</taxon>
        <taxon>Alphaproteobacteria</taxon>
        <taxon>Rhodobacterales</taxon>
        <taxon>Roseobacteraceae</taxon>
        <taxon>Roseobacter</taxon>
    </lineage>
</organism>
<evidence type="ECO:0000313" key="2">
    <source>
        <dbReference type="EMBL" id="MBW4708034.1"/>
    </source>
</evidence>
<dbReference type="InterPro" id="IPR016986">
    <property type="entry name" value="UCP031982_abhydr"/>
</dbReference>
<keyword evidence="1" id="KW-0732">Signal</keyword>
<dbReference type="RefSeq" id="WP_219501431.1">
    <property type="nucleotide sequence ID" value="NZ_JAHXDN010000002.1"/>
</dbReference>